<dbReference type="GO" id="GO:0019343">
    <property type="term" value="P:cysteine biosynthetic process via cystathionine"/>
    <property type="evidence" value="ECO:0007669"/>
    <property type="project" value="TreeGrafter"/>
</dbReference>
<dbReference type="EMBL" id="AASE01000022">
    <property type="protein sequence ID" value="EAT58356.1"/>
    <property type="molecule type" value="Genomic_DNA"/>
</dbReference>
<keyword evidence="6" id="KW-0808">Transferase</keyword>
<evidence type="ECO:0000313" key="6">
    <source>
        <dbReference type="EMBL" id="EAT58356.1"/>
    </source>
</evidence>
<dbReference type="GO" id="GO:0004123">
    <property type="term" value="F:cystathionine gamma-lyase activity"/>
    <property type="evidence" value="ECO:0007669"/>
    <property type="project" value="TreeGrafter"/>
</dbReference>
<protein>
    <submittedName>
        <fullName evidence="6">Cystathionine gamma-synthase</fullName>
        <ecNumber evidence="6">2.5.1.48</ecNumber>
    </submittedName>
</protein>
<keyword evidence="3 4" id="KW-0663">Pyridoxal phosphate</keyword>
<evidence type="ECO:0000256" key="5">
    <source>
        <dbReference type="RuleBase" id="RU362118"/>
    </source>
</evidence>
<evidence type="ECO:0000256" key="1">
    <source>
        <dbReference type="ARBA" id="ARBA00001933"/>
    </source>
</evidence>
<keyword evidence="7" id="KW-1185">Reference proteome</keyword>
<organism evidence="6 7">
    <name type="scientific">Chlorobium ferrooxidans DSM 13031</name>
    <dbReference type="NCBI Taxonomy" id="377431"/>
    <lineage>
        <taxon>Bacteria</taxon>
        <taxon>Pseudomonadati</taxon>
        <taxon>Chlorobiota</taxon>
        <taxon>Chlorobiia</taxon>
        <taxon>Chlorobiales</taxon>
        <taxon>Chlorobiaceae</taxon>
        <taxon>Chlorobium/Pelodictyon group</taxon>
        <taxon>Chlorobium</taxon>
    </lineage>
</organism>
<proteinExistence type="inferred from homology"/>
<comment type="similarity">
    <text evidence="2 5">Belongs to the trans-sulfuration enzymes family.</text>
</comment>
<dbReference type="Gene3D" id="3.40.640.10">
    <property type="entry name" value="Type I PLP-dependent aspartate aminotransferase-like (Major domain)"/>
    <property type="match status" value="1"/>
</dbReference>
<dbReference type="PIRSF" id="PIRSF001434">
    <property type="entry name" value="CGS"/>
    <property type="match status" value="1"/>
</dbReference>
<evidence type="ECO:0000256" key="3">
    <source>
        <dbReference type="ARBA" id="ARBA00022898"/>
    </source>
</evidence>
<dbReference type="InterPro" id="IPR054542">
    <property type="entry name" value="Cys_met_metab_PP"/>
</dbReference>
<dbReference type="Pfam" id="PF01053">
    <property type="entry name" value="Cys_Met_Meta_PP"/>
    <property type="match status" value="1"/>
</dbReference>
<dbReference type="GO" id="GO:0019346">
    <property type="term" value="P:transsulfuration"/>
    <property type="evidence" value="ECO:0007669"/>
    <property type="project" value="InterPro"/>
</dbReference>
<dbReference type="FunFam" id="3.90.1150.10:FF:000008">
    <property type="entry name" value="Cystathionine gamma-synthase"/>
    <property type="match status" value="1"/>
</dbReference>
<dbReference type="EC" id="2.5.1.48" evidence="6"/>
<reference evidence="6 7" key="1">
    <citation type="submission" date="2006-07" db="EMBL/GenBank/DDBJ databases">
        <title>Annotation of the draft genome assembly of Chlorobium ferroxidans DSM 13031.</title>
        <authorList>
            <consortium name="US DOE Joint Genome Institute (JGI-ORNL)"/>
            <person name="Larimer F."/>
            <person name="Land M."/>
            <person name="Hauser L."/>
        </authorList>
    </citation>
    <scope>NUCLEOTIDE SEQUENCE [LARGE SCALE GENOMIC DNA]</scope>
    <source>
        <strain evidence="6 7">DSM 13031</strain>
    </source>
</reference>
<evidence type="ECO:0000256" key="2">
    <source>
        <dbReference type="ARBA" id="ARBA00009077"/>
    </source>
</evidence>
<comment type="cofactor">
    <cofactor evidence="1 5">
        <name>pyridoxal 5'-phosphate</name>
        <dbReference type="ChEBI" id="CHEBI:597326"/>
    </cofactor>
</comment>
<dbReference type="InterPro" id="IPR015421">
    <property type="entry name" value="PyrdxlP-dep_Trfase_major"/>
</dbReference>
<dbReference type="Proteomes" id="UP000004162">
    <property type="component" value="Unassembled WGS sequence"/>
</dbReference>
<comment type="caution">
    <text evidence="6">The sequence shown here is derived from an EMBL/GenBank/DDBJ whole genome shotgun (WGS) entry which is preliminary data.</text>
</comment>
<dbReference type="GO" id="GO:0003962">
    <property type="term" value="F:cystathionine gamma-synthase activity"/>
    <property type="evidence" value="ECO:0007669"/>
    <property type="project" value="UniProtKB-EC"/>
</dbReference>
<dbReference type="InterPro" id="IPR015422">
    <property type="entry name" value="PyrdxlP-dep_Trfase_small"/>
</dbReference>
<feature type="modified residue" description="N6-(pyridoxal phosphate)lysine" evidence="4">
    <location>
        <position position="275"/>
    </location>
</feature>
<dbReference type="GO" id="GO:0005737">
    <property type="term" value="C:cytoplasm"/>
    <property type="evidence" value="ECO:0007669"/>
    <property type="project" value="TreeGrafter"/>
</dbReference>
<evidence type="ECO:0000256" key="4">
    <source>
        <dbReference type="PIRSR" id="PIRSR001434-2"/>
    </source>
</evidence>
<dbReference type="CDD" id="cd00614">
    <property type="entry name" value="CGS_like"/>
    <property type="match status" value="1"/>
</dbReference>
<accession>Q0YPX3</accession>
<sequence length="458" mass="50251">MREKDALKSVFSKQVYQGYQRAPPSLSRAVFLQLRRSDILVVQGRTPENKSPLPSSGKGFFCFIITFKFTSTINLRASLSMSFQTDTIHAGVGPDKAYGAIMTPIYQSSTFVFEDIGKHRGFDYTRSGNPTRKALEDNLCALEGCSSAVAVTTGMAAITSTLSIFKSGDEIICTDDCYGGTSRLMKTVEEHFGIKVHFVNLQEAANLEHYVNKNTRAVWVETPSNPLLNLVDIHAVSLLAKTHGLLTIVDNTFLSPYGQKPFELGADIVVHSTTKYLNGHSDVVGGAVLSNSEDLDARLKFTVNALGTCAQPFDCWLVLRGIKTLVVRMREHEKNALAVAEFLEKHPKVKRVFYPGLPAHPQHELARFQQKSFGGMVSFELEGEIEDVNRVLVGTKLFSLAESLGGVESLIEHPATMSHASMDRDHRQVAGITDTIIRLSIGIEDVDDLIADLASALG</sequence>
<dbReference type="Gene3D" id="3.90.1150.10">
    <property type="entry name" value="Aspartate Aminotransferase, domain 1"/>
    <property type="match status" value="1"/>
</dbReference>
<dbReference type="GO" id="GO:0030170">
    <property type="term" value="F:pyridoxal phosphate binding"/>
    <property type="evidence" value="ECO:0007669"/>
    <property type="project" value="InterPro"/>
</dbReference>
<dbReference type="InterPro" id="IPR015424">
    <property type="entry name" value="PyrdxlP-dep_Trfase"/>
</dbReference>
<reference evidence="6 7" key="2">
    <citation type="submission" date="2006-07" db="EMBL/GenBank/DDBJ databases">
        <title>Sequencing of the draft genome and assembly of Chlorobium ferroxidans DSM 13031.</title>
        <authorList>
            <consortium name="US DOE Joint Genome Institute (JGI-PGF)"/>
            <person name="Copeland A."/>
            <person name="Lucas S."/>
            <person name="Lapidus A."/>
            <person name="Barry K."/>
            <person name="Glavina del Rio T."/>
            <person name="Dalin E."/>
            <person name="Tice H."/>
            <person name="Bruce D."/>
            <person name="Pitluck S."/>
            <person name="Richardson P."/>
        </authorList>
    </citation>
    <scope>NUCLEOTIDE SEQUENCE [LARGE SCALE GENOMIC DNA]</scope>
    <source>
        <strain evidence="6 7">DSM 13031</strain>
    </source>
</reference>
<name>Q0YPX3_9CHLB</name>
<dbReference type="SUPFAM" id="SSF53383">
    <property type="entry name" value="PLP-dependent transferases"/>
    <property type="match status" value="1"/>
</dbReference>
<evidence type="ECO:0000313" key="7">
    <source>
        <dbReference type="Proteomes" id="UP000004162"/>
    </source>
</evidence>
<dbReference type="PROSITE" id="PS00868">
    <property type="entry name" value="CYS_MET_METAB_PP"/>
    <property type="match status" value="1"/>
</dbReference>
<dbReference type="PANTHER" id="PTHR11808:SF75">
    <property type="entry name" value="CYSTATHIONINE GAMMA-SYNTHASE"/>
    <property type="match status" value="1"/>
</dbReference>
<gene>
    <name evidence="6" type="ORF">CferDRAFT_0404</name>
</gene>
<dbReference type="InterPro" id="IPR000277">
    <property type="entry name" value="Cys/Met-Metab_PyrdxlP-dep_enz"/>
</dbReference>
<dbReference type="FunFam" id="3.40.640.10:FF:000009">
    <property type="entry name" value="Cystathionine gamma-synthase homolog"/>
    <property type="match status" value="1"/>
</dbReference>
<dbReference type="AlphaFoldDB" id="Q0YPX3"/>
<dbReference type="PANTHER" id="PTHR11808">
    <property type="entry name" value="TRANS-SULFURATION ENZYME FAMILY MEMBER"/>
    <property type="match status" value="1"/>
</dbReference>